<dbReference type="PRINTS" id="PR01005">
    <property type="entry name" value="FLGHOOKAP1"/>
</dbReference>
<protein>
    <recommendedName>
        <fullName evidence="4">Flagellar hook-associated protein 1</fullName>
    </recommendedName>
</protein>
<evidence type="ECO:0000256" key="4">
    <source>
        <dbReference type="ARBA" id="ARBA00016244"/>
    </source>
</evidence>
<dbReference type="GO" id="GO:0005576">
    <property type="term" value="C:extracellular region"/>
    <property type="evidence" value="ECO:0007669"/>
    <property type="project" value="UniProtKB-SubCell"/>
</dbReference>
<dbReference type="PROSITE" id="PS00588">
    <property type="entry name" value="FLAGELLA_BB_ROD"/>
    <property type="match status" value="1"/>
</dbReference>
<reference evidence="10" key="1">
    <citation type="journal article" date="2014" name="Int. J. Syst. Evol. Microbiol.">
        <title>Complete genome sequence of Corynebacterium casei LMG S-19264T (=DSM 44701T), isolated from a smear-ripened cheese.</title>
        <authorList>
            <consortium name="US DOE Joint Genome Institute (JGI-PGF)"/>
            <person name="Walter F."/>
            <person name="Albersmeier A."/>
            <person name="Kalinowski J."/>
            <person name="Ruckert C."/>
        </authorList>
    </citation>
    <scope>NUCLEOTIDE SEQUENCE</scope>
    <source>
        <strain evidence="10">KCTC 32296</strain>
    </source>
</reference>
<evidence type="ECO:0000256" key="3">
    <source>
        <dbReference type="ARBA" id="ARBA00009677"/>
    </source>
</evidence>
<organism evidence="10 11">
    <name type="scientific">Asticcacaulis endophyticus</name>
    <dbReference type="NCBI Taxonomy" id="1395890"/>
    <lineage>
        <taxon>Bacteria</taxon>
        <taxon>Pseudomonadati</taxon>
        <taxon>Pseudomonadota</taxon>
        <taxon>Alphaproteobacteria</taxon>
        <taxon>Caulobacterales</taxon>
        <taxon>Caulobacteraceae</taxon>
        <taxon>Asticcacaulis</taxon>
    </lineage>
</organism>
<comment type="caution">
    <text evidence="10">The sequence shown here is derived from an EMBL/GenBank/DDBJ whole genome shotgun (WGS) entry which is preliminary data.</text>
</comment>
<evidence type="ECO:0000256" key="2">
    <source>
        <dbReference type="ARBA" id="ARBA00004613"/>
    </source>
</evidence>
<dbReference type="InterPro" id="IPR019776">
    <property type="entry name" value="Flagellar_basal_body_rod_CS"/>
</dbReference>
<evidence type="ECO:0000259" key="9">
    <source>
        <dbReference type="Pfam" id="PF22638"/>
    </source>
</evidence>
<keyword evidence="10" id="KW-0282">Flagellum</keyword>
<sequence length="719" mass="74643">MSLSTILNIGVSGLMTAQNQLSIVSDNISNLNTPGYIRKKLEQNAATVNGVGAGVTTGQVNLSTSTYLQSASLKANSASSQAQAYYELLDQIQGQFGDISEAGNVFNLGDEIFTTFAKAAESPQSTASRQEIVTNLENFLDETTRIADQIQTIRKDADSRISSGVKSVNDLLKNISQLNGVISQAYVTGGDASGAQTTQSQYMDELSKLIDVGVSSNGTGGVTLRTQSGFNLVTKDSYATLSYQSAGNVDADTTFNSIYVTGPDGEKRDFGDHLGSGELMGLTQLRDDTSVKISEQLSEYVSAFADQLNAAHNAASAVPAPTALNGKATDLTLAEAATGFTGTTNLVVTNSSGVIQRRVELNMTAGTWTAYNAAGAAVGTGGYAAATFDTDITTAMGGYGTVSFANGQLSVAAAQTAPGSAGNGISVVEPDTGASTKNGRSFSHYFGLNDLITSSGHTQYDTGLTSTSNHGFTAGDTIRFDLREANGSILAKVDFQIPAGTQMSDLLTELNSTTTGVGSYGQFALSSEGELQFTGYGTPSNKLSVLSDQTSRLNAGGASFTEFFGVGGTPATRIGNFSVSDRISNNLYNLSMAQVDLSAPAGESALVSGDGSGALLMSKIGDASYNFNKAGYSGVGLSSLSRYASDLAGQIGTLASSAEKRRDSAEALSNEATARRSSVEGVNLDEELVNLTTFQQAYNASSRVIQTAKDMYDILLGLV</sequence>
<keyword evidence="10" id="KW-0969">Cilium</keyword>
<keyword evidence="5" id="KW-0964">Secreted</keyword>
<evidence type="ECO:0000256" key="5">
    <source>
        <dbReference type="ARBA" id="ARBA00022525"/>
    </source>
</evidence>
<comment type="subcellular location">
    <subcellularLocation>
        <location evidence="1">Bacterial flagellum basal body</location>
    </subcellularLocation>
    <subcellularLocation>
        <location evidence="2">Secreted</location>
    </subcellularLocation>
</comment>
<dbReference type="Proteomes" id="UP000662572">
    <property type="component" value="Unassembled WGS sequence"/>
</dbReference>
<dbReference type="PANTHER" id="PTHR30033">
    <property type="entry name" value="FLAGELLAR HOOK-ASSOCIATED PROTEIN 1"/>
    <property type="match status" value="1"/>
</dbReference>
<dbReference type="PANTHER" id="PTHR30033:SF2">
    <property type="entry name" value="FLAGELLAR HOOK PROTEIN"/>
    <property type="match status" value="1"/>
</dbReference>
<feature type="domain" description="Flagellar hook-associated protein FlgK helical" evidence="9">
    <location>
        <begin position="90"/>
        <end position="314"/>
    </location>
</feature>
<name>A0A918PRT9_9CAUL</name>
<evidence type="ECO:0000259" key="8">
    <source>
        <dbReference type="Pfam" id="PF06429"/>
    </source>
</evidence>
<evidence type="ECO:0000313" key="10">
    <source>
        <dbReference type="EMBL" id="GGZ19749.1"/>
    </source>
</evidence>
<evidence type="ECO:0000256" key="1">
    <source>
        <dbReference type="ARBA" id="ARBA00004117"/>
    </source>
</evidence>
<dbReference type="InterPro" id="IPR002371">
    <property type="entry name" value="FlgK"/>
</dbReference>
<dbReference type="GO" id="GO:0009425">
    <property type="term" value="C:bacterial-type flagellum basal body"/>
    <property type="evidence" value="ECO:0007669"/>
    <property type="project" value="UniProtKB-SubCell"/>
</dbReference>
<dbReference type="InterPro" id="IPR053927">
    <property type="entry name" value="FlgK_helical"/>
</dbReference>
<evidence type="ECO:0000313" key="11">
    <source>
        <dbReference type="Proteomes" id="UP000662572"/>
    </source>
</evidence>
<keyword evidence="6" id="KW-0975">Bacterial flagellum</keyword>
<dbReference type="Pfam" id="PF06429">
    <property type="entry name" value="Flg_bbr_C"/>
    <property type="match status" value="1"/>
</dbReference>
<dbReference type="GO" id="GO:0009424">
    <property type="term" value="C:bacterial-type flagellum hook"/>
    <property type="evidence" value="ECO:0007669"/>
    <property type="project" value="InterPro"/>
</dbReference>
<dbReference type="RefSeq" id="WP_189484367.1">
    <property type="nucleotide sequence ID" value="NZ_BMZB01000001.1"/>
</dbReference>
<dbReference type="AlphaFoldDB" id="A0A918PRT9"/>
<dbReference type="NCBIfam" id="TIGR02492">
    <property type="entry name" value="flgK_ends"/>
    <property type="match status" value="1"/>
</dbReference>
<dbReference type="Pfam" id="PF22638">
    <property type="entry name" value="FlgK_D1"/>
    <property type="match status" value="1"/>
</dbReference>
<evidence type="ECO:0000259" key="7">
    <source>
        <dbReference type="Pfam" id="PF00460"/>
    </source>
</evidence>
<comment type="similarity">
    <text evidence="3">Belongs to the flagella basal body rod proteins family.</text>
</comment>
<accession>A0A918PRT9</accession>
<dbReference type="InterPro" id="IPR010930">
    <property type="entry name" value="Flg_bb/hook_C_dom"/>
</dbReference>
<dbReference type="InterPro" id="IPR001444">
    <property type="entry name" value="Flag_bb_rod_N"/>
</dbReference>
<evidence type="ECO:0000256" key="6">
    <source>
        <dbReference type="ARBA" id="ARBA00023143"/>
    </source>
</evidence>
<dbReference type="Pfam" id="PF00460">
    <property type="entry name" value="Flg_bb_rod"/>
    <property type="match status" value="1"/>
</dbReference>
<dbReference type="SUPFAM" id="SSF64518">
    <property type="entry name" value="Phase 1 flagellin"/>
    <property type="match status" value="1"/>
</dbReference>
<keyword evidence="11" id="KW-1185">Reference proteome</keyword>
<dbReference type="EMBL" id="BMZB01000001">
    <property type="protein sequence ID" value="GGZ19749.1"/>
    <property type="molecule type" value="Genomic_DNA"/>
</dbReference>
<proteinExistence type="inferred from homology"/>
<feature type="domain" description="Flagellar basal-body/hook protein C-terminal" evidence="8">
    <location>
        <begin position="681"/>
        <end position="717"/>
    </location>
</feature>
<keyword evidence="10" id="KW-0966">Cell projection</keyword>
<dbReference type="GO" id="GO:0005198">
    <property type="term" value="F:structural molecule activity"/>
    <property type="evidence" value="ECO:0007669"/>
    <property type="project" value="InterPro"/>
</dbReference>
<dbReference type="GO" id="GO:0044780">
    <property type="term" value="P:bacterial-type flagellum assembly"/>
    <property type="evidence" value="ECO:0007669"/>
    <property type="project" value="InterPro"/>
</dbReference>
<gene>
    <name evidence="10" type="primary">flaN</name>
    <name evidence="10" type="ORF">GCM10011273_00330</name>
</gene>
<feature type="domain" description="Flagellar basal body rod protein N-terminal" evidence="7">
    <location>
        <begin position="7"/>
        <end position="36"/>
    </location>
</feature>
<reference evidence="10" key="2">
    <citation type="submission" date="2020-09" db="EMBL/GenBank/DDBJ databases">
        <authorList>
            <person name="Sun Q."/>
            <person name="Kim S."/>
        </authorList>
    </citation>
    <scope>NUCLEOTIDE SEQUENCE</scope>
    <source>
        <strain evidence="10">KCTC 32296</strain>
    </source>
</reference>